<dbReference type="GO" id="GO:0031369">
    <property type="term" value="F:translation initiation factor binding"/>
    <property type="evidence" value="ECO:0007669"/>
    <property type="project" value="TreeGrafter"/>
</dbReference>
<evidence type="ECO:0000256" key="10">
    <source>
        <dbReference type="ARBA" id="ARBA00029983"/>
    </source>
</evidence>
<evidence type="ECO:0000256" key="11">
    <source>
        <dbReference type="SAM" id="MobiDB-lite"/>
    </source>
</evidence>
<keyword evidence="3" id="KW-0813">Transport</keyword>
<dbReference type="EnsemblPlants" id="Kaladp0029s0029.2.v1.1">
    <property type="protein sequence ID" value="Kaladp0029s0029.2.v1.1"/>
    <property type="gene ID" value="Kaladp0029s0029.v1.1"/>
</dbReference>
<keyword evidence="4" id="KW-0509">mRNA transport</keyword>
<dbReference type="GO" id="GO:0016973">
    <property type="term" value="P:poly(A)+ mRNA export from nucleus"/>
    <property type="evidence" value="ECO:0007669"/>
    <property type="project" value="InterPro"/>
</dbReference>
<feature type="region of interest" description="Disordered" evidence="11">
    <location>
        <begin position="43"/>
        <end position="66"/>
    </location>
</feature>
<keyword evidence="13" id="KW-1185">Reference proteome</keyword>
<evidence type="ECO:0000256" key="3">
    <source>
        <dbReference type="ARBA" id="ARBA00022448"/>
    </source>
</evidence>
<dbReference type="Proteomes" id="UP000594263">
    <property type="component" value="Unplaced"/>
</dbReference>
<dbReference type="EnsemblPlants" id="Kaladp0029s0029.3.v1.1">
    <property type="protein sequence ID" value="Kaladp0029s0029.3.v1.1"/>
    <property type="gene ID" value="Kaladp0029s0029.v1.1"/>
</dbReference>
<dbReference type="EnsemblPlants" id="Kaladp0029s0029.1.v1.1">
    <property type="protein sequence ID" value="Kaladp0029s0029.1.v1.1"/>
    <property type="gene ID" value="Kaladp0029s0029.v1.1"/>
</dbReference>
<dbReference type="PANTHER" id="PTHR12960">
    <property type="entry name" value="GLE-1-RELATED"/>
    <property type="match status" value="1"/>
</dbReference>
<keyword evidence="5" id="KW-0653">Protein transport</keyword>
<feature type="region of interest" description="Disordered" evidence="11">
    <location>
        <begin position="292"/>
        <end position="320"/>
    </location>
</feature>
<evidence type="ECO:0000256" key="1">
    <source>
        <dbReference type="ARBA" id="ARBA00004567"/>
    </source>
</evidence>
<evidence type="ECO:0000256" key="6">
    <source>
        <dbReference type="ARBA" id="ARBA00023010"/>
    </source>
</evidence>
<evidence type="ECO:0000256" key="2">
    <source>
        <dbReference type="ARBA" id="ARBA00011056"/>
    </source>
</evidence>
<dbReference type="GO" id="GO:0005737">
    <property type="term" value="C:cytoplasm"/>
    <property type="evidence" value="ECO:0007669"/>
    <property type="project" value="TreeGrafter"/>
</dbReference>
<evidence type="ECO:0000313" key="13">
    <source>
        <dbReference type="Proteomes" id="UP000594263"/>
    </source>
</evidence>
<evidence type="ECO:0000256" key="4">
    <source>
        <dbReference type="ARBA" id="ARBA00022816"/>
    </source>
</evidence>
<organism evidence="12 13">
    <name type="scientific">Kalanchoe fedtschenkoi</name>
    <name type="common">Lavender scallops</name>
    <name type="synonym">South American air plant</name>
    <dbReference type="NCBI Taxonomy" id="63787"/>
    <lineage>
        <taxon>Eukaryota</taxon>
        <taxon>Viridiplantae</taxon>
        <taxon>Streptophyta</taxon>
        <taxon>Embryophyta</taxon>
        <taxon>Tracheophyta</taxon>
        <taxon>Spermatophyta</taxon>
        <taxon>Magnoliopsida</taxon>
        <taxon>eudicotyledons</taxon>
        <taxon>Gunneridae</taxon>
        <taxon>Pentapetalae</taxon>
        <taxon>Saxifragales</taxon>
        <taxon>Crassulaceae</taxon>
        <taxon>Kalanchoe</taxon>
    </lineage>
</organism>
<dbReference type="GO" id="GO:0044614">
    <property type="term" value="C:nuclear pore cytoplasmic filaments"/>
    <property type="evidence" value="ECO:0007669"/>
    <property type="project" value="TreeGrafter"/>
</dbReference>
<evidence type="ECO:0000313" key="12">
    <source>
        <dbReference type="EnsemblPlants" id="Kaladp0029s0029.4.v1.1"/>
    </source>
</evidence>
<keyword evidence="6" id="KW-0811">Translocation</keyword>
<dbReference type="Gene3D" id="1.25.40.510">
    <property type="entry name" value="GLE1-like"/>
    <property type="match status" value="1"/>
</dbReference>
<dbReference type="InterPro" id="IPR012476">
    <property type="entry name" value="GLE1"/>
</dbReference>
<dbReference type="GO" id="GO:0015031">
    <property type="term" value="P:protein transport"/>
    <property type="evidence" value="ECO:0007669"/>
    <property type="project" value="UniProtKB-KW"/>
</dbReference>
<feature type="compositionally biased region" description="Basic and acidic residues" evidence="11">
    <location>
        <begin position="305"/>
        <end position="314"/>
    </location>
</feature>
<evidence type="ECO:0000256" key="8">
    <source>
        <dbReference type="ARBA" id="ARBA00023242"/>
    </source>
</evidence>
<sequence length="637" mass="72984">MRIVELQLPCPHDVDGIVADPDPDWSFDQLLNELKSLELKLSSSSPTPLPFTKTKGGLSDERGTREPSRCFQMRVSDDELEFTDCEEDRDKRLTAARRFGCDDLYLSDSDNEGDLALQDQSHLMERVGLVESALLELTHEHELEAKEEVRGQVTALEIELLNEYDKCSSALVQIQKYRDDRRELDRRFDTQYNRKMAEVLDDHLTTIQRDHELKSQIEERKIRNDAAFEEAKRKDKALQLEKLRQEKVKAEAEDKRRRAEEEKLAALEAEKKAKEAAEKKANDERLILEAKKSQKDAQEGNLFHSKGEAPDGTRKTVSAGDLVKAAESSVKLERERLQKFEELIEMNNKLKKSSQQDFSSQERKIARLFKQLTGTNDSVRKKSMEFINILNDNQCPHSISLALFAKKLVSQSDHSENSAFIFATGHVAVLVTSQIPHAMDVILAELHRACIYTVPKHISYSQSVFDSKESYLKALGYLEATDGKLERWENFLKRVESCIKLYAVLVQTQIQGIQNPHGLEAGWTWLATLLNTLPANIYTAVALESFLKMAGFALYKKYKAQFIKLLDVISQHFLKSLEKRAEPGTGSYITNIKSYIQDKAFMKEPEGWRLQGKLLSQERVPDAGHQQQYAQHQNRFY</sequence>
<dbReference type="EnsemblPlants" id="Kaladp0029s0029.4.v1.1">
    <property type="protein sequence ID" value="Kaladp0029s0029.4.v1.1"/>
    <property type="gene ID" value="Kaladp0029s0029.v1.1"/>
</dbReference>
<dbReference type="OMA" id="VPANIHS"/>
<dbReference type="Gramene" id="Kaladp0029s0029.3.v1.1">
    <property type="protein sequence ID" value="Kaladp0029s0029.3.v1.1"/>
    <property type="gene ID" value="Kaladp0029s0029.v1.1"/>
</dbReference>
<keyword evidence="7" id="KW-0906">Nuclear pore complex</keyword>
<dbReference type="InterPro" id="IPR038506">
    <property type="entry name" value="GLE1-like_sf"/>
</dbReference>
<proteinExistence type="inferred from homology"/>
<dbReference type="GO" id="GO:0005543">
    <property type="term" value="F:phospholipid binding"/>
    <property type="evidence" value="ECO:0007669"/>
    <property type="project" value="TreeGrafter"/>
</dbReference>
<feature type="compositionally biased region" description="Low complexity" evidence="11">
    <location>
        <begin position="43"/>
        <end position="55"/>
    </location>
</feature>
<dbReference type="Pfam" id="PF07817">
    <property type="entry name" value="GLE1"/>
    <property type="match status" value="1"/>
</dbReference>
<reference evidence="12" key="1">
    <citation type="submission" date="2021-01" db="UniProtKB">
        <authorList>
            <consortium name="EnsemblPlants"/>
        </authorList>
    </citation>
    <scope>IDENTIFICATION</scope>
</reference>
<accession>A0A7N0T9J7</accession>
<comment type="subcellular location">
    <subcellularLocation>
        <location evidence="1">Nucleus</location>
        <location evidence="1">Nuclear pore complex</location>
    </subcellularLocation>
</comment>
<dbReference type="Gramene" id="Kaladp0029s0029.1.v1.1">
    <property type="protein sequence ID" value="Kaladp0029s0029.1.v1.1"/>
    <property type="gene ID" value="Kaladp0029s0029.v1.1"/>
</dbReference>
<dbReference type="Gramene" id="Kaladp0029s0029.4.v1.1">
    <property type="protein sequence ID" value="Kaladp0029s0029.4.v1.1"/>
    <property type="gene ID" value="Kaladp0029s0029.v1.1"/>
</dbReference>
<dbReference type="Gramene" id="Kaladp0029s0029.2.v1.1">
    <property type="protein sequence ID" value="Kaladp0029s0029.2.v1.1"/>
    <property type="gene ID" value="Kaladp0029s0029.v1.1"/>
</dbReference>
<dbReference type="GO" id="GO:0000822">
    <property type="term" value="F:inositol hexakisphosphate binding"/>
    <property type="evidence" value="ECO:0007669"/>
    <property type="project" value="TreeGrafter"/>
</dbReference>
<name>A0A7N0T9J7_KALFE</name>
<evidence type="ECO:0000256" key="7">
    <source>
        <dbReference type="ARBA" id="ARBA00023132"/>
    </source>
</evidence>
<evidence type="ECO:0000256" key="5">
    <source>
        <dbReference type="ARBA" id="ARBA00022927"/>
    </source>
</evidence>
<dbReference type="AlphaFoldDB" id="A0A7N0T9J7"/>
<comment type="similarity">
    <text evidence="2">Belongs to the GLE1 family.</text>
</comment>
<protein>
    <recommendedName>
        <fullName evidence="9">mRNA export factor GLE1</fullName>
    </recommendedName>
    <alternativeName>
        <fullName evidence="10">Nucleoporin GLE1</fullName>
    </alternativeName>
</protein>
<evidence type="ECO:0000256" key="9">
    <source>
        <dbReference type="ARBA" id="ARBA00026227"/>
    </source>
</evidence>
<dbReference type="PANTHER" id="PTHR12960:SF0">
    <property type="entry name" value="MRNA EXPORT FACTOR GLE1"/>
    <property type="match status" value="1"/>
</dbReference>
<keyword evidence="8" id="KW-0539">Nucleus</keyword>